<sequence>MTFGRAVCIRDSDRIGQTCVLFSKTEHNAAVSRQFLPESCIGHVALRCQRAQGRPGAGWHPRSTARILRDKKLHSGIQV</sequence>
<evidence type="ECO:0000313" key="1">
    <source>
        <dbReference type="EMBL" id="SCB32921.1"/>
    </source>
</evidence>
<protein>
    <submittedName>
        <fullName evidence="1">Uncharacterized protein</fullName>
    </submittedName>
</protein>
<reference evidence="2" key="1">
    <citation type="submission" date="2016-08" db="EMBL/GenBank/DDBJ databases">
        <authorList>
            <person name="Varghese N."/>
            <person name="Submissions Spin"/>
        </authorList>
    </citation>
    <scope>NUCLEOTIDE SEQUENCE [LARGE SCALE GENOMIC DNA]</scope>
    <source>
        <strain evidence="2">ERR11</strain>
    </source>
</reference>
<dbReference type="AlphaFoldDB" id="A0A1C3VYT9"/>
<accession>A0A1C3VYT9</accession>
<evidence type="ECO:0000313" key="2">
    <source>
        <dbReference type="Proteomes" id="UP000199184"/>
    </source>
</evidence>
<keyword evidence="2" id="KW-1185">Reference proteome</keyword>
<name>A0A1C3VYT9_9BRAD</name>
<proteinExistence type="predicted"/>
<gene>
    <name evidence="1" type="ORF">GA0061098_100660</name>
</gene>
<dbReference type="EMBL" id="FMAI01000006">
    <property type="protein sequence ID" value="SCB32921.1"/>
    <property type="molecule type" value="Genomic_DNA"/>
</dbReference>
<dbReference type="Proteomes" id="UP000199184">
    <property type="component" value="Unassembled WGS sequence"/>
</dbReference>
<organism evidence="1 2">
    <name type="scientific">Bradyrhizobium shewense</name>
    <dbReference type="NCBI Taxonomy" id="1761772"/>
    <lineage>
        <taxon>Bacteria</taxon>
        <taxon>Pseudomonadati</taxon>
        <taxon>Pseudomonadota</taxon>
        <taxon>Alphaproteobacteria</taxon>
        <taxon>Hyphomicrobiales</taxon>
        <taxon>Nitrobacteraceae</taxon>
        <taxon>Bradyrhizobium</taxon>
    </lineage>
</organism>